<dbReference type="InterPro" id="IPR014958">
    <property type="entry name" value="DGC"/>
</dbReference>
<dbReference type="EMBL" id="PIPL01000001">
    <property type="protein sequence ID" value="RUO26764.1"/>
    <property type="molecule type" value="Genomic_DNA"/>
</dbReference>
<organism evidence="1 2">
    <name type="scientific">Aliidiomarina minuta</name>
    <dbReference type="NCBI Taxonomy" id="880057"/>
    <lineage>
        <taxon>Bacteria</taxon>
        <taxon>Pseudomonadati</taxon>
        <taxon>Pseudomonadota</taxon>
        <taxon>Gammaproteobacteria</taxon>
        <taxon>Alteromonadales</taxon>
        <taxon>Idiomarinaceae</taxon>
        <taxon>Aliidiomarina</taxon>
    </lineage>
</organism>
<gene>
    <name evidence="1" type="ORF">CWE09_08725</name>
</gene>
<dbReference type="PIRSF" id="PIRSF037181">
    <property type="entry name" value="DGC"/>
    <property type="match status" value="1"/>
</dbReference>
<proteinExistence type="predicted"/>
<dbReference type="Pfam" id="PF08859">
    <property type="entry name" value="DGC"/>
    <property type="match status" value="1"/>
</dbReference>
<comment type="caution">
    <text evidence="1">The sequence shown here is derived from an EMBL/GenBank/DDBJ whole genome shotgun (WGS) entry which is preliminary data.</text>
</comment>
<dbReference type="RefSeq" id="WP_126803576.1">
    <property type="nucleotide sequence ID" value="NZ_PIPL01000001.1"/>
</dbReference>
<dbReference type="Proteomes" id="UP000288293">
    <property type="component" value="Unassembled WGS sequence"/>
</dbReference>
<dbReference type="OrthoDB" id="2111735at2"/>
<dbReference type="AlphaFoldDB" id="A0A432W9G1"/>
<keyword evidence="2" id="KW-1185">Reference proteome</keyword>
<reference evidence="1 2" key="1">
    <citation type="journal article" date="2011" name="Front. Microbiol.">
        <title>Genomic signatures of strain selection and enhancement in Bacillus atrophaeus var. globigii, a historical biowarfare simulant.</title>
        <authorList>
            <person name="Gibbons H.S."/>
            <person name="Broomall S.M."/>
            <person name="McNew L.A."/>
            <person name="Daligault H."/>
            <person name="Chapman C."/>
            <person name="Bruce D."/>
            <person name="Karavis M."/>
            <person name="Krepps M."/>
            <person name="McGregor P.A."/>
            <person name="Hong C."/>
            <person name="Park K.H."/>
            <person name="Akmal A."/>
            <person name="Feldman A."/>
            <person name="Lin J.S."/>
            <person name="Chang W.E."/>
            <person name="Higgs B.W."/>
            <person name="Demirev P."/>
            <person name="Lindquist J."/>
            <person name="Liem A."/>
            <person name="Fochler E."/>
            <person name="Read T.D."/>
            <person name="Tapia R."/>
            <person name="Johnson S."/>
            <person name="Bishop-Lilly K.A."/>
            <person name="Detter C."/>
            <person name="Han C."/>
            <person name="Sozhamannan S."/>
            <person name="Rosenzweig C.N."/>
            <person name="Skowronski E.W."/>
        </authorList>
    </citation>
    <scope>NUCLEOTIDE SEQUENCE [LARGE SCALE GENOMIC DNA]</scope>
    <source>
        <strain evidence="1 2">MLST1</strain>
    </source>
</reference>
<sequence length="135" mass="14499">MSVKNSPDKPLVYACSGSSNLAQLANDLALWLHNQELGCMSSIAGVGGRVPKHVQIACSGRNILALDGCSQQCVKQSLAQHGVIPTWHIRLDTLGFQHKSNGSCSLAETFMAMQYVCETMGIEADDTFSAHLHTP</sequence>
<evidence type="ECO:0000313" key="1">
    <source>
        <dbReference type="EMBL" id="RUO26764.1"/>
    </source>
</evidence>
<protein>
    <submittedName>
        <fullName evidence="1">Zinc-binding protein</fullName>
    </submittedName>
</protein>
<evidence type="ECO:0000313" key="2">
    <source>
        <dbReference type="Proteomes" id="UP000288293"/>
    </source>
</evidence>
<accession>A0A432W9G1</accession>
<name>A0A432W9G1_9GAMM</name>